<dbReference type="SMART" id="SM00135">
    <property type="entry name" value="LY"/>
    <property type="match status" value="1"/>
</dbReference>
<comment type="caution">
    <text evidence="3">Lacks conserved residue(s) required for the propagation of feature annotation.</text>
</comment>
<feature type="domain" description="Sushi" evidence="6">
    <location>
        <begin position="198"/>
        <end position="262"/>
    </location>
</feature>
<evidence type="ECO:0000256" key="3">
    <source>
        <dbReference type="PROSITE-ProRule" id="PRU00302"/>
    </source>
</evidence>
<evidence type="ECO:0000313" key="7">
    <source>
        <dbReference type="EnsemblMetazoa" id="XP_030839509"/>
    </source>
</evidence>
<dbReference type="Proteomes" id="UP000007110">
    <property type="component" value="Unassembled WGS sequence"/>
</dbReference>
<protein>
    <recommendedName>
        <fullName evidence="6">Sushi domain-containing protein</fullName>
    </recommendedName>
</protein>
<dbReference type="PANTHER" id="PTHR19325">
    <property type="entry name" value="COMPLEMENT COMPONENT-RELATED SUSHI DOMAIN-CONTAINING"/>
    <property type="match status" value="1"/>
</dbReference>
<organism evidence="7 8">
    <name type="scientific">Strongylocentrotus purpuratus</name>
    <name type="common">Purple sea urchin</name>
    <dbReference type="NCBI Taxonomy" id="7668"/>
    <lineage>
        <taxon>Eukaryota</taxon>
        <taxon>Metazoa</taxon>
        <taxon>Echinodermata</taxon>
        <taxon>Eleutherozoa</taxon>
        <taxon>Echinozoa</taxon>
        <taxon>Echinoidea</taxon>
        <taxon>Euechinoidea</taxon>
        <taxon>Echinacea</taxon>
        <taxon>Camarodonta</taxon>
        <taxon>Echinidea</taxon>
        <taxon>Strongylocentrotidae</taxon>
        <taxon>Strongylocentrotus</taxon>
    </lineage>
</organism>
<evidence type="ECO:0000256" key="2">
    <source>
        <dbReference type="ARBA" id="ARBA00023157"/>
    </source>
</evidence>
<evidence type="ECO:0000259" key="6">
    <source>
        <dbReference type="PROSITE" id="PS50923"/>
    </source>
</evidence>
<evidence type="ECO:0000256" key="4">
    <source>
        <dbReference type="PROSITE-ProRule" id="PRU00461"/>
    </source>
</evidence>
<dbReference type="PROSITE" id="PS51120">
    <property type="entry name" value="LDLRB"/>
    <property type="match status" value="1"/>
</dbReference>
<dbReference type="OMA" id="TCSKVKC"/>
<evidence type="ECO:0000256" key="5">
    <source>
        <dbReference type="SAM" id="MobiDB-lite"/>
    </source>
</evidence>
<keyword evidence="1 3" id="KW-0768">Sushi</keyword>
<dbReference type="InterPro" id="IPR011042">
    <property type="entry name" value="6-blade_b-propeller_TolB-like"/>
</dbReference>
<reference evidence="8" key="1">
    <citation type="submission" date="2015-02" db="EMBL/GenBank/DDBJ databases">
        <title>Genome sequencing for Strongylocentrotus purpuratus.</title>
        <authorList>
            <person name="Murali S."/>
            <person name="Liu Y."/>
            <person name="Vee V."/>
            <person name="English A."/>
            <person name="Wang M."/>
            <person name="Skinner E."/>
            <person name="Han Y."/>
            <person name="Muzny D.M."/>
            <person name="Worley K.C."/>
            <person name="Gibbs R.A."/>
        </authorList>
    </citation>
    <scope>NUCLEOTIDE SEQUENCE</scope>
</reference>
<dbReference type="PROSITE" id="PS50923">
    <property type="entry name" value="SUSHI"/>
    <property type="match status" value="4"/>
</dbReference>
<dbReference type="PANTHER" id="PTHR19325:SF560">
    <property type="entry name" value="SUSHI, VON WILLEBRAND FACTOR TYPE A, EGF AND PENTRAXIN DOMAIN-CONTAINING PROTEIN 1"/>
    <property type="match status" value="1"/>
</dbReference>
<evidence type="ECO:0000313" key="8">
    <source>
        <dbReference type="Proteomes" id="UP000007110"/>
    </source>
</evidence>
<feature type="compositionally biased region" description="Polar residues" evidence="5">
    <location>
        <begin position="334"/>
        <end position="344"/>
    </location>
</feature>
<dbReference type="KEGG" id="spu:115923241"/>
<dbReference type="SUPFAM" id="SSF75011">
    <property type="entry name" value="3-carboxy-cis,cis-mucoante lactonizing enzyme"/>
    <property type="match status" value="1"/>
</dbReference>
<dbReference type="CDD" id="cd00033">
    <property type="entry name" value="CCP"/>
    <property type="match status" value="1"/>
</dbReference>
<sequence length="344" mass="37352">MEVKCGSPGNGTNTEFISITEGDPEEVYNYTCSHGFRLDPDNLTVVCQLNTNGTIASWSLTPPTCSKVKCGSPGNGTNTESISITEGDPEEAYNYTCSHGFRLDPDNLTVVCQLNTNGTIASWSLTPPTCSKVKCGSPGNGTNTESISITEGDPEEVYNYTCSHGFRLDPDNLTVVCQLNTNGTIASWSLTPPTCSKVKCGSPGNGTNTESISITEGNPEESYNYTCSHGFRLDPNNLTVVCQLNSNGTIASWSLPPPTCSTTAKIFVTDEDTEYKIFVADLQDDLDFTHIPSTKQPRSITYDSVEKKIYWADKETERVYRADVDGENREEVTSESSDGTYGLM</sequence>
<dbReference type="SMART" id="SM00032">
    <property type="entry name" value="CCP"/>
    <property type="match status" value="4"/>
</dbReference>
<name>A0A7M7SXY4_STRPU</name>
<dbReference type="InterPro" id="IPR000436">
    <property type="entry name" value="Sushi_SCR_CCP_dom"/>
</dbReference>
<feature type="domain" description="Sushi" evidence="6">
    <location>
        <begin position="68"/>
        <end position="132"/>
    </location>
</feature>
<dbReference type="InParanoid" id="A0A7M7SXY4"/>
<dbReference type="Pfam" id="PF00084">
    <property type="entry name" value="Sushi"/>
    <property type="match status" value="4"/>
</dbReference>
<dbReference type="Gene3D" id="2.120.10.30">
    <property type="entry name" value="TolB, C-terminal domain"/>
    <property type="match status" value="1"/>
</dbReference>
<accession>A0A7M7SXY4</accession>
<dbReference type="EnsemblMetazoa" id="XM_030983649">
    <property type="protein sequence ID" value="XP_030839509"/>
    <property type="gene ID" value="LOC115923241"/>
</dbReference>
<dbReference type="Gene3D" id="2.10.70.10">
    <property type="entry name" value="Complement Module, domain 1"/>
    <property type="match status" value="4"/>
</dbReference>
<dbReference type="InterPro" id="IPR000033">
    <property type="entry name" value="LDLR_classB_rpt"/>
</dbReference>
<keyword evidence="2" id="KW-1015">Disulfide bond</keyword>
<feature type="domain" description="Sushi" evidence="6">
    <location>
        <begin position="133"/>
        <end position="197"/>
    </location>
</feature>
<feature type="domain" description="Sushi" evidence="6">
    <location>
        <begin position="3"/>
        <end position="67"/>
    </location>
</feature>
<keyword evidence="8" id="KW-1185">Reference proteome</keyword>
<dbReference type="GeneID" id="115923241"/>
<feature type="region of interest" description="Disordered" evidence="5">
    <location>
        <begin position="325"/>
        <end position="344"/>
    </location>
</feature>
<evidence type="ECO:0000256" key="1">
    <source>
        <dbReference type="ARBA" id="ARBA00022659"/>
    </source>
</evidence>
<proteinExistence type="predicted"/>
<reference evidence="7" key="2">
    <citation type="submission" date="2021-01" db="UniProtKB">
        <authorList>
            <consortium name="EnsemblMetazoa"/>
        </authorList>
    </citation>
    <scope>IDENTIFICATION</scope>
</reference>
<dbReference type="AlphaFoldDB" id="A0A7M7SXY4"/>
<dbReference type="RefSeq" id="XP_030839509.1">
    <property type="nucleotide sequence ID" value="XM_030983649.1"/>
</dbReference>
<feature type="repeat" description="LDL-receptor class B" evidence="4">
    <location>
        <begin position="307"/>
        <end position="344"/>
    </location>
</feature>
<dbReference type="InterPro" id="IPR050350">
    <property type="entry name" value="Compl-Cell_Adhes-Reg"/>
</dbReference>